<dbReference type="InterPro" id="IPR037523">
    <property type="entry name" value="VOC_core"/>
</dbReference>
<keyword evidence="2" id="KW-0223">Dioxygenase</keyword>
<dbReference type="InterPro" id="IPR029068">
    <property type="entry name" value="Glyas_Bleomycin-R_OHBP_Dase"/>
</dbReference>
<evidence type="ECO:0000313" key="2">
    <source>
        <dbReference type="EMBL" id="SHG36033.1"/>
    </source>
</evidence>
<dbReference type="Pfam" id="PF00903">
    <property type="entry name" value="Glyoxalase"/>
    <property type="match status" value="1"/>
</dbReference>
<dbReference type="PROSITE" id="PS51819">
    <property type="entry name" value="VOC"/>
    <property type="match status" value="1"/>
</dbReference>
<evidence type="ECO:0000259" key="1">
    <source>
        <dbReference type="PROSITE" id="PS51819"/>
    </source>
</evidence>
<feature type="domain" description="VOC" evidence="1">
    <location>
        <begin position="2"/>
        <end position="123"/>
    </location>
</feature>
<dbReference type="Proteomes" id="UP000184211">
    <property type="component" value="Unassembled WGS sequence"/>
</dbReference>
<dbReference type="OrthoDB" id="7355345at2"/>
<dbReference type="RefSeq" id="WP_072790204.1">
    <property type="nucleotide sequence ID" value="NZ_FQWM01000001.1"/>
</dbReference>
<dbReference type="InterPro" id="IPR004360">
    <property type="entry name" value="Glyas_Fos-R_dOase_dom"/>
</dbReference>
<dbReference type="CDD" id="cd06587">
    <property type="entry name" value="VOC"/>
    <property type="match status" value="1"/>
</dbReference>
<gene>
    <name evidence="2" type="ORF">SAMN04488044_0559</name>
</gene>
<dbReference type="AlphaFoldDB" id="A0A1M5J7N3"/>
<organism evidence="2 3">
    <name type="scientific">Cognatishimia maritima</name>
    <dbReference type="NCBI Taxonomy" id="870908"/>
    <lineage>
        <taxon>Bacteria</taxon>
        <taxon>Pseudomonadati</taxon>
        <taxon>Pseudomonadota</taxon>
        <taxon>Alphaproteobacteria</taxon>
        <taxon>Rhodobacterales</taxon>
        <taxon>Paracoccaceae</taxon>
        <taxon>Cognatishimia</taxon>
    </lineage>
</organism>
<dbReference type="EMBL" id="FQWM01000001">
    <property type="protein sequence ID" value="SHG36033.1"/>
    <property type="molecule type" value="Genomic_DNA"/>
</dbReference>
<dbReference type="GO" id="GO:0051213">
    <property type="term" value="F:dioxygenase activity"/>
    <property type="evidence" value="ECO:0007669"/>
    <property type="project" value="UniProtKB-KW"/>
</dbReference>
<keyword evidence="2" id="KW-0560">Oxidoreductase</keyword>
<accession>A0A1M5J7N3</accession>
<dbReference type="Gene3D" id="3.10.180.10">
    <property type="entry name" value="2,3-Dihydroxybiphenyl 1,2-Dioxygenase, domain 1"/>
    <property type="match status" value="1"/>
</dbReference>
<dbReference type="STRING" id="870908.SAMN04488044_0559"/>
<name>A0A1M5J7N3_9RHOB</name>
<keyword evidence="3" id="KW-1185">Reference proteome</keyword>
<proteinExistence type="predicted"/>
<evidence type="ECO:0000313" key="3">
    <source>
        <dbReference type="Proteomes" id="UP000184211"/>
    </source>
</evidence>
<protein>
    <submittedName>
        <fullName evidence="2">Catechol 2,3-dioxygenase</fullName>
    </submittedName>
</protein>
<reference evidence="3" key="1">
    <citation type="submission" date="2016-11" db="EMBL/GenBank/DDBJ databases">
        <authorList>
            <person name="Varghese N."/>
            <person name="Submissions S."/>
        </authorList>
    </citation>
    <scope>NUCLEOTIDE SEQUENCE [LARGE SCALE GENOMIC DNA]</scope>
    <source>
        <strain evidence="3">DSM 28223</strain>
    </source>
</reference>
<dbReference type="SUPFAM" id="SSF54593">
    <property type="entry name" value="Glyoxalase/Bleomycin resistance protein/Dihydroxybiphenyl dioxygenase"/>
    <property type="match status" value="1"/>
</dbReference>
<sequence length="124" mass="13852">MRLEHVNVTVSDPKEMAGILEDLFEWKIRWEGAAKDNGYTVHVGDDEAYLALYSPKKPLADNGISYGVQNGLNHIGVVVPDIQAVENRVINAGYTPHNHADYEPGERFYFDGPEGIEFEVVSYA</sequence>